<comment type="caution">
    <text evidence="1">The sequence shown here is derived from an EMBL/GenBank/DDBJ whole genome shotgun (WGS) entry which is preliminary data.</text>
</comment>
<name>A0A7J6VCV0_THATH</name>
<evidence type="ECO:0000313" key="2">
    <source>
        <dbReference type="Proteomes" id="UP000554482"/>
    </source>
</evidence>
<accession>A0A7J6VCV0</accession>
<dbReference type="AlphaFoldDB" id="A0A7J6VCV0"/>
<protein>
    <submittedName>
        <fullName evidence="1">Uncharacterized protein</fullName>
    </submittedName>
</protein>
<proteinExistence type="predicted"/>
<evidence type="ECO:0000313" key="1">
    <source>
        <dbReference type="EMBL" id="KAF5182172.1"/>
    </source>
</evidence>
<keyword evidence="2" id="KW-1185">Reference proteome</keyword>
<sequence length="199" mass="22244">MNMIKNKELQSLKGKGLCTQLNDEPKENKKKKKMEIIEIGDYQYSEMLTQQQNRAAQYQQAHNTIPGNQNPVFNLLSTPSMANQLPSSGMHRPNLIHFFPQMNENLQNLNQQSVTLTPTLSAMQEPNVYNHELMGATSAGSSDQNVQLELGMNQNSTSPFQCIQLGTAYSGNQIEVSFLSSLIISISPLLPEMPQMLDT</sequence>
<gene>
    <name evidence="1" type="ORF">FRX31_028242</name>
</gene>
<dbReference type="EMBL" id="JABWDY010035144">
    <property type="protein sequence ID" value="KAF5182172.1"/>
    <property type="molecule type" value="Genomic_DNA"/>
</dbReference>
<organism evidence="1 2">
    <name type="scientific">Thalictrum thalictroides</name>
    <name type="common">Rue-anemone</name>
    <name type="synonym">Anemone thalictroides</name>
    <dbReference type="NCBI Taxonomy" id="46969"/>
    <lineage>
        <taxon>Eukaryota</taxon>
        <taxon>Viridiplantae</taxon>
        <taxon>Streptophyta</taxon>
        <taxon>Embryophyta</taxon>
        <taxon>Tracheophyta</taxon>
        <taxon>Spermatophyta</taxon>
        <taxon>Magnoliopsida</taxon>
        <taxon>Ranunculales</taxon>
        <taxon>Ranunculaceae</taxon>
        <taxon>Thalictroideae</taxon>
        <taxon>Thalictrum</taxon>
    </lineage>
</organism>
<reference evidence="1 2" key="1">
    <citation type="submission" date="2020-06" db="EMBL/GenBank/DDBJ databases">
        <title>Transcriptomic and genomic resources for Thalictrum thalictroides and T. hernandezii: Facilitating candidate gene discovery in an emerging model plant lineage.</title>
        <authorList>
            <person name="Arias T."/>
            <person name="Riano-Pachon D.M."/>
            <person name="Di Stilio V.S."/>
        </authorList>
    </citation>
    <scope>NUCLEOTIDE SEQUENCE [LARGE SCALE GENOMIC DNA]</scope>
    <source>
        <strain evidence="2">cv. WT478/WT964</strain>
        <tissue evidence="1">Leaves</tissue>
    </source>
</reference>
<dbReference type="Proteomes" id="UP000554482">
    <property type="component" value="Unassembled WGS sequence"/>
</dbReference>